<gene>
    <name evidence="1" type="ORF">B0O44_104263</name>
</gene>
<dbReference type="EMBL" id="QKLU01000004">
    <property type="protein sequence ID" value="PYF74092.1"/>
    <property type="molecule type" value="Genomic_DNA"/>
</dbReference>
<comment type="caution">
    <text evidence="1">The sequence shown here is derived from an EMBL/GenBank/DDBJ whole genome shotgun (WGS) entry which is preliminary data.</text>
</comment>
<sequence>MIRLTFDKTGTGHDDLFLRIGTEPAYLKTADSYYLFDFLEISDEEIKSKNLKGQQLLSFGLIRLLDYWTSRITSIEPGQCTFLPFDLSDEYIGGLLIEARTTDFKLKPVWTDQIHGYAVGQSNLDAQIKNNDLLFKHEVETEWIIDQQTLLGDLELSKKDLSEHLHPH</sequence>
<keyword evidence="2" id="KW-1185">Reference proteome</keyword>
<dbReference type="AlphaFoldDB" id="A0A318UCD0"/>
<organism evidence="1 2">
    <name type="scientific">Pedobacter nutrimenti</name>
    <dbReference type="NCBI Taxonomy" id="1241337"/>
    <lineage>
        <taxon>Bacteria</taxon>
        <taxon>Pseudomonadati</taxon>
        <taxon>Bacteroidota</taxon>
        <taxon>Sphingobacteriia</taxon>
        <taxon>Sphingobacteriales</taxon>
        <taxon>Sphingobacteriaceae</taxon>
        <taxon>Pedobacter</taxon>
    </lineage>
</organism>
<reference evidence="1 2" key="1">
    <citation type="submission" date="2018-06" db="EMBL/GenBank/DDBJ databases">
        <title>Genomic Encyclopedia of Archaeal and Bacterial Type Strains, Phase II (KMG-II): from individual species to whole genera.</title>
        <authorList>
            <person name="Goeker M."/>
        </authorList>
    </citation>
    <scope>NUCLEOTIDE SEQUENCE [LARGE SCALE GENOMIC DNA]</scope>
    <source>
        <strain evidence="1 2">DSM 27372</strain>
    </source>
</reference>
<name>A0A318UCD0_9SPHI</name>
<dbReference type="Proteomes" id="UP000248198">
    <property type="component" value="Unassembled WGS sequence"/>
</dbReference>
<evidence type="ECO:0000313" key="2">
    <source>
        <dbReference type="Proteomes" id="UP000248198"/>
    </source>
</evidence>
<proteinExistence type="predicted"/>
<dbReference type="OrthoDB" id="959517at2"/>
<protein>
    <submittedName>
        <fullName evidence="1">Uncharacterized protein</fullName>
    </submittedName>
</protein>
<dbReference type="RefSeq" id="WP_110831066.1">
    <property type="nucleotide sequence ID" value="NZ_QKLU01000004.1"/>
</dbReference>
<evidence type="ECO:0000313" key="1">
    <source>
        <dbReference type="EMBL" id="PYF74092.1"/>
    </source>
</evidence>
<accession>A0A318UCD0</accession>